<accession>A0A1H0X062</accession>
<dbReference type="SUPFAM" id="SSF48452">
    <property type="entry name" value="TPR-like"/>
    <property type="match status" value="1"/>
</dbReference>
<dbReference type="InterPro" id="IPR011990">
    <property type="entry name" value="TPR-like_helical_dom_sf"/>
</dbReference>
<reference evidence="3" key="1">
    <citation type="submission" date="2016-10" db="EMBL/GenBank/DDBJ databases">
        <authorList>
            <person name="Varghese N."/>
            <person name="Submissions S."/>
        </authorList>
    </citation>
    <scope>NUCLEOTIDE SEQUENCE [LARGE SCALE GENOMIC DNA]</scope>
    <source>
        <strain evidence="3">JCM 18416</strain>
    </source>
</reference>
<dbReference type="GeneID" id="300932484"/>
<evidence type="ECO:0000256" key="1">
    <source>
        <dbReference type="SAM" id="SignalP"/>
    </source>
</evidence>
<dbReference type="OrthoDB" id="6710670at2"/>
<organism evidence="2 3">
    <name type="scientific">Ectopseudomonas guguanensis</name>
    <dbReference type="NCBI Taxonomy" id="1198456"/>
    <lineage>
        <taxon>Bacteria</taxon>
        <taxon>Pseudomonadati</taxon>
        <taxon>Pseudomonadota</taxon>
        <taxon>Gammaproteobacteria</taxon>
        <taxon>Pseudomonadales</taxon>
        <taxon>Pseudomonadaceae</taxon>
        <taxon>Ectopseudomonas</taxon>
    </lineage>
</organism>
<evidence type="ECO:0008006" key="4">
    <source>
        <dbReference type="Google" id="ProtNLM"/>
    </source>
</evidence>
<dbReference type="RefSeq" id="WP_090431762.1">
    <property type="nucleotide sequence ID" value="NZ_DAMCCE010000024.1"/>
</dbReference>
<evidence type="ECO:0000313" key="3">
    <source>
        <dbReference type="Proteomes" id="UP000199460"/>
    </source>
</evidence>
<keyword evidence="1" id="KW-0732">Signal</keyword>
<protein>
    <recommendedName>
        <fullName evidence="4">Tetratricopeptide repeat-containing protein</fullName>
    </recommendedName>
</protein>
<dbReference type="AlphaFoldDB" id="A0A1H0X062"/>
<feature type="chain" id="PRO_5011495958" description="Tetratricopeptide repeat-containing protein" evidence="1">
    <location>
        <begin position="23"/>
        <end position="239"/>
    </location>
</feature>
<dbReference type="Gene3D" id="1.25.40.10">
    <property type="entry name" value="Tetratricopeptide repeat domain"/>
    <property type="match status" value="1"/>
</dbReference>
<gene>
    <name evidence="2" type="ORF">SAMN05216213_108228</name>
</gene>
<proteinExistence type="predicted"/>
<keyword evidence="3" id="KW-1185">Reference proteome</keyword>
<evidence type="ECO:0000313" key="2">
    <source>
        <dbReference type="EMBL" id="SDP96095.1"/>
    </source>
</evidence>
<feature type="signal peptide" evidence="1">
    <location>
        <begin position="1"/>
        <end position="22"/>
    </location>
</feature>
<dbReference type="EMBL" id="FNJJ01000008">
    <property type="protein sequence ID" value="SDP96095.1"/>
    <property type="molecule type" value="Genomic_DNA"/>
</dbReference>
<dbReference type="Proteomes" id="UP000199460">
    <property type="component" value="Unassembled WGS sequence"/>
</dbReference>
<name>A0A1H0X062_9GAMM</name>
<sequence>MLIRQKLPLLALLLGLAGTVQATEECATAVQCNQVGSAAYQDGRFEQAIEAFERQLRRVEEGDTAQLELALNNLILANLRAGNTGMARAWLGVALHNNLSGSSTRLHLRKVAEALDYQALAASPAGRYLRYAGQAVWSELLISEDGNGGYHASFSPVRAGARVEEYGPAALGELEGKLVGDAVQMHLEDAGLGADCAVQLLREGITVQVLEVFADGCQDYGGMGISVAGDYIKVAARPR</sequence>